<name>A0A9X2I0P6_9GAMM</name>
<evidence type="ECO:0000313" key="2">
    <source>
        <dbReference type="EMBL" id="MCP8898056.1"/>
    </source>
</evidence>
<dbReference type="AlphaFoldDB" id="A0A9X2I0P6"/>
<protein>
    <submittedName>
        <fullName evidence="2">Conjugal transfer protein TraF</fullName>
    </submittedName>
</protein>
<dbReference type="Proteomes" id="UP001139319">
    <property type="component" value="Unassembled WGS sequence"/>
</dbReference>
<evidence type="ECO:0000313" key="3">
    <source>
        <dbReference type="Proteomes" id="UP001139319"/>
    </source>
</evidence>
<reference evidence="2" key="1">
    <citation type="submission" date="2022-05" db="EMBL/GenBank/DDBJ databases">
        <authorList>
            <person name="Sun H.-N."/>
        </authorList>
    </citation>
    <scope>NUCLEOTIDE SEQUENCE</scope>
    <source>
        <strain evidence="2">HB14</strain>
    </source>
</reference>
<dbReference type="RefSeq" id="WP_253966347.1">
    <property type="nucleotide sequence ID" value="NZ_JAMFTH010000001.1"/>
</dbReference>
<keyword evidence="3" id="KW-1185">Reference proteome</keyword>
<feature type="signal peptide" evidence="1">
    <location>
        <begin position="1"/>
        <end position="19"/>
    </location>
</feature>
<reference evidence="2" key="2">
    <citation type="submission" date="2023-01" db="EMBL/GenBank/DDBJ databases">
        <title>Gilvimarinus xylanilyticus HB14 isolated from Caulerpa lentillifera aquaculture base in Hainan, China.</title>
        <authorList>
            <person name="Zhang Y.-J."/>
        </authorList>
    </citation>
    <scope>NUCLEOTIDE SEQUENCE</scope>
    <source>
        <strain evidence="2">HB14</strain>
    </source>
</reference>
<keyword evidence="1" id="KW-0732">Signal</keyword>
<dbReference type="InterPro" id="IPR032811">
    <property type="entry name" value="Put_conjugal_transfer"/>
</dbReference>
<dbReference type="Pfam" id="PF13729">
    <property type="entry name" value="TraF_2"/>
    <property type="match status" value="1"/>
</dbReference>
<feature type="chain" id="PRO_5040971477" evidence="1">
    <location>
        <begin position="20"/>
        <end position="384"/>
    </location>
</feature>
<comment type="caution">
    <text evidence="2">The sequence shown here is derived from an EMBL/GenBank/DDBJ whole genome shotgun (WGS) entry which is preliminary data.</text>
</comment>
<dbReference type="EMBL" id="JAMFTH010000001">
    <property type="protein sequence ID" value="MCP8898056.1"/>
    <property type="molecule type" value="Genomic_DNA"/>
</dbReference>
<accession>A0A9X2I0P6</accession>
<evidence type="ECO:0000256" key="1">
    <source>
        <dbReference type="SAM" id="SignalP"/>
    </source>
</evidence>
<proteinExistence type="predicted"/>
<sequence>MKNKLTALLIASLSSAALAEGDNNGRTSGRAGSAYSTGDFIDGALLNPSLAANFKDEDDFALNLNFGVFATDPDELVENGEDLVDLLDQYDNGRELSINDADKISQLLTDISGANAYVSGGGNIAFAIPNNTVAATVFVRSNVNASVVPLVDPNDFATLTNQTGGQFDSDDLNSSVAVRGSMVTEIGIALAKKFNFTQSGEWLVGVTPKQVEAETFFYVDTVSDFDEDNIEEDEQTISETFFTMDAGVTYLNGNMRYAMVVNNLIGQDIDSVALGEDLSIEPQAIASVGYSLEWVNLDAAVELNSAKNYALVDETQIARVGVEFGSHTWARLRLGYKTDIQSSLEDTYTLGLGLAPFDAVNLDLTLMAGDKNTYGTSLQLGFRF</sequence>
<gene>
    <name evidence="2" type="ORF">M6D89_01940</name>
</gene>
<organism evidence="2 3">
    <name type="scientific">Gilvimarinus xylanilyticus</name>
    <dbReference type="NCBI Taxonomy" id="2944139"/>
    <lineage>
        <taxon>Bacteria</taxon>
        <taxon>Pseudomonadati</taxon>
        <taxon>Pseudomonadota</taxon>
        <taxon>Gammaproteobacteria</taxon>
        <taxon>Cellvibrionales</taxon>
        <taxon>Cellvibrionaceae</taxon>
        <taxon>Gilvimarinus</taxon>
    </lineage>
</organism>